<dbReference type="RefSeq" id="WP_153661527.1">
    <property type="nucleotide sequence ID" value="NZ_JAAIKR010000020.1"/>
</dbReference>
<protein>
    <recommendedName>
        <fullName evidence="6">LPS-assembly lipoprotein LptE</fullName>
    </recommendedName>
</protein>
<comment type="caution">
    <text evidence="7">The sequence shown here is derived from an EMBL/GenBank/DDBJ whole genome shotgun (WGS) entry which is preliminary data.</text>
</comment>
<organism evidence="7 8">
    <name type="scientific">Shewanella intestini</name>
    <dbReference type="NCBI Taxonomy" id="2017544"/>
    <lineage>
        <taxon>Bacteria</taxon>
        <taxon>Pseudomonadati</taxon>
        <taxon>Pseudomonadota</taxon>
        <taxon>Gammaproteobacteria</taxon>
        <taxon>Alteromonadales</taxon>
        <taxon>Shewanellaceae</taxon>
        <taxon>Shewanella</taxon>
    </lineage>
</organism>
<accession>A0ABS5I601</accession>
<keyword evidence="3 6" id="KW-0564">Palmitate</keyword>
<dbReference type="Pfam" id="PF04390">
    <property type="entry name" value="LptE"/>
    <property type="match status" value="1"/>
</dbReference>
<keyword evidence="2 6" id="KW-0472">Membrane</keyword>
<dbReference type="EMBL" id="JAAIKR010000020">
    <property type="protein sequence ID" value="MBR9729444.1"/>
    <property type="molecule type" value="Genomic_DNA"/>
</dbReference>
<dbReference type="InterPro" id="IPR007485">
    <property type="entry name" value="LPS_assembly_LptE"/>
</dbReference>
<evidence type="ECO:0000256" key="2">
    <source>
        <dbReference type="ARBA" id="ARBA00023136"/>
    </source>
</evidence>
<proteinExistence type="inferred from homology"/>
<evidence type="ECO:0000256" key="4">
    <source>
        <dbReference type="ARBA" id="ARBA00023237"/>
    </source>
</evidence>
<evidence type="ECO:0000313" key="8">
    <source>
        <dbReference type="Proteomes" id="UP000811844"/>
    </source>
</evidence>
<keyword evidence="8" id="KW-1185">Reference proteome</keyword>
<comment type="function">
    <text evidence="6">Together with LptD, is involved in the assembly of lipopolysaccharide (LPS) at the surface of the outer membrane. Required for the proper assembly of LptD. Binds LPS and may serve as the LPS recognition site at the outer membrane.</text>
</comment>
<dbReference type="PANTHER" id="PTHR38098:SF1">
    <property type="entry name" value="LPS-ASSEMBLY LIPOPROTEIN LPTE"/>
    <property type="match status" value="1"/>
</dbReference>
<dbReference type="HAMAP" id="MF_01186">
    <property type="entry name" value="LPS_assembly_LptE"/>
    <property type="match status" value="1"/>
</dbReference>
<evidence type="ECO:0000256" key="1">
    <source>
        <dbReference type="ARBA" id="ARBA00022729"/>
    </source>
</evidence>
<comment type="subcellular location">
    <subcellularLocation>
        <location evidence="6">Cell outer membrane</location>
        <topology evidence="6">Lipid-anchor</topology>
    </subcellularLocation>
</comment>
<evidence type="ECO:0000256" key="3">
    <source>
        <dbReference type="ARBA" id="ARBA00023139"/>
    </source>
</evidence>
<reference evidence="7 8" key="1">
    <citation type="submission" date="2020-02" db="EMBL/GenBank/DDBJ databases">
        <title>Shewanella WXL01 sp. nov., a marine bacterium isolated from green algae in Luhuitou Fringing Reef (Northern South China Sea).</title>
        <authorList>
            <person name="Wang X."/>
        </authorList>
    </citation>
    <scope>NUCLEOTIDE SEQUENCE [LARGE SCALE GENOMIC DNA]</scope>
    <source>
        <strain evidence="7 8">MCCC 1A01895</strain>
    </source>
</reference>
<keyword evidence="1 6" id="KW-0732">Signal</keyword>
<keyword evidence="5 6" id="KW-0449">Lipoprotein</keyword>
<dbReference type="PANTHER" id="PTHR38098">
    <property type="entry name" value="LPS-ASSEMBLY LIPOPROTEIN LPTE"/>
    <property type="match status" value="1"/>
</dbReference>
<sequence length="168" mass="19099">MSLFKAFSFKQVVSIVLVTLMMSGCGFRLQQSYSIPTQLSTLHLTSSDEYSELTRILNDRLRVNSINLVQASDNVPILRLVNDSLERATLSLYPTGNVAEYELIYHVNYTVVLPNEEPQHFKTAIRRDYKDDPRTALAKSREMELLVKEMRSQAADRIVQTLATIGKS</sequence>
<evidence type="ECO:0000313" key="7">
    <source>
        <dbReference type="EMBL" id="MBR9729444.1"/>
    </source>
</evidence>
<gene>
    <name evidence="6" type="primary">lptE</name>
    <name evidence="7" type="ORF">G3R48_15805</name>
</gene>
<comment type="similarity">
    <text evidence="6">Belongs to the LptE lipoprotein family.</text>
</comment>
<name>A0ABS5I601_9GAMM</name>
<dbReference type="Gene3D" id="3.30.160.150">
    <property type="entry name" value="Lipoprotein like domain"/>
    <property type="match status" value="1"/>
</dbReference>
<dbReference type="Proteomes" id="UP000811844">
    <property type="component" value="Unassembled WGS sequence"/>
</dbReference>
<dbReference type="PROSITE" id="PS51257">
    <property type="entry name" value="PROKAR_LIPOPROTEIN"/>
    <property type="match status" value="1"/>
</dbReference>
<evidence type="ECO:0000256" key="6">
    <source>
        <dbReference type="HAMAP-Rule" id="MF_01186"/>
    </source>
</evidence>
<comment type="subunit">
    <text evidence="6">Component of the lipopolysaccharide transport and assembly complex. Interacts with LptD.</text>
</comment>
<keyword evidence="4 6" id="KW-0998">Cell outer membrane</keyword>
<evidence type="ECO:0000256" key="5">
    <source>
        <dbReference type="ARBA" id="ARBA00023288"/>
    </source>
</evidence>